<gene>
    <name evidence="1" type="ORF">Zmor_006438</name>
</gene>
<accession>A0AA38IW09</accession>
<sequence>MANYINTEMTEKVFMYGKAEGNPCEVQYLYHAAFPLRALPEYSVFSSLFQRLWENGEFSAVTVEPGHERTECVDAEPVILELVEEESGSVRRLAYRIGVSPFIL</sequence>
<evidence type="ECO:0000313" key="2">
    <source>
        <dbReference type="Proteomes" id="UP001168821"/>
    </source>
</evidence>
<protein>
    <submittedName>
        <fullName evidence="1">Uncharacterized protein</fullName>
    </submittedName>
</protein>
<name>A0AA38IW09_9CUCU</name>
<comment type="caution">
    <text evidence="1">The sequence shown here is derived from an EMBL/GenBank/DDBJ whole genome shotgun (WGS) entry which is preliminary data.</text>
</comment>
<proteinExistence type="predicted"/>
<keyword evidence="2" id="KW-1185">Reference proteome</keyword>
<evidence type="ECO:0000313" key="1">
    <source>
        <dbReference type="EMBL" id="KAJ3662074.1"/>
    </source>
</evidence>
<organism evidence="1 2">
    <name type="scientific">Zophobas morio</name>
    <dbReference type="NCBI Taxonomy" id="2755281"/>
    <lineage>
        <taxon>Eukaryota</taxon>
        <taxon>Metazoa</taxon>
        <taxon>Ecdysozoa</taxon>
        <taxon>Arthropoda</taxon>
        <taxon>Hexapoda</taxon>
        <taxon>Insecta</taxon>
        <taxon>Pterygota</taxon>
        <taxon>Neoptera</taxon>
        <taxon>Endopterygota</taxon>
        <taxon>Coleoptera</taxon>
        <taxon>Polyphaga</taxon>
        <taxon>Cucujiformia</taxon>
        <taxon>Tenebrionidae</taxon>
        <taxon>Zophobas</taxon>
    </lineage>
</organism>
<dbReference type="AlphaFoldDB" id="A0AA38IW09"/>
<dbReference type="EMBL" id="JALNTZ010000002">
    <property type="protein sequence ID" value="KAJ3662074.1"/>
    <property type="molecule type" value="Genomic_DNA"/>
</dbReference>
<reference evidence="1" key="1">
    <citation type="journal article" date="2023" name="G3 (Bethesda)">
        <title>Whole genome assemblies of Zophobas morio and Tenebrio molitor.</title>
        <authorList>
            <person name="Kaur S."/>
            <person name="Stinson S.A."/>
            <person name="diCenzo G.C."/>
        </authorList>
    </citation>
    <scope>NUCLEOTIDE SEQUENCE</scope>
    <source>
        <strain evidence="1">QUZm001</strain>
    </source>
</reference>
<dbReference type="Proteomes" id="UP001168821">
    <property type="component" value="Unassembled WGS sequence"/>
</dbReference>